<dbReference type="AlphaFoldDB" id="A0A219B4G4"/>
<dbReference type="OrthoDB" id="338827at2"/>
<keyword evidence="1" id="KW-0732">Signal</keyword>
<evidence type="ECO:0000256" key="1">
    <source>
        <dbReference type="SAM" id="SignalP"/>
    </source>
</evidence>
<protein>
    <recommendedName>
        <fullName evidence="4">Cytochrome c domain-containing protein</fullName>
    </recommendedName>
</protein>
<comment type="caution">
    <text evidence="2">The sequence shown here is derived from an EMBL/GenBank/DDBJ whole genome shotgun (WGS) entry which is preliminary data.</text>
</comment>
<dbReference type="NCBIfam" id="TIGR03806">
    <property type="entry name" value="chp_HNE_0200"/>
    <property type="match status" value="1"/>
</dbReference>
<organism evidence="2 3">
    <name type="scientific">Pacificimonas flava</name>
    <dbReference type="NCBI Taxonomy" id="1234595"/>
    <lineage>
        <taxon>Bacteria</taxon>
        <taxon>Pseudomonadati</taxon>
        <taxon>Pseudomonadota</taxon>
        <taxon>Alphaproteobacteria</taxon>
        <taxon>Sphingomonadales</taxon>
        <taxon>Sphingosinicellaceae</taxon>
        <taxon>Pacificimonas</taxon>
    </lineage>
</organism>
<dbReference type="InterPro" id="IPR022269">
    <property type="entry name" value="SO_2930-like_C"/>
</dbReference>
<evidence type="ECO:0000313" key="3">
    <source>
        <dbReference type="Proteomes" id="UP000198462"/>
    </source>
</evidence>
<feature type="signal peptide" evidence="1">
    <location>
        <begin position="1"/>
        <end position="22"/>
    </location>
</feature>
<dbReference type="EMBL" id="NFZT01000001">
    <property type="protein sequence ID" value="OWV32699.1"/>
    <property type="molecule type" value="Genomic_DNA"/>
</dbReference>
<name>A0A219B4G4_9SPHN</name>
<reference evidence="3" key="1">
    <citation type="submission" date="2017-05" db="EMBL/GenBank/DDBJ databases">
        <authorList>
            <person name="Lin X."/>
        </authorList>
    </citation>
    <scope>NUCLEOTIDE SEQUENCE [LARGE SCALE GENOMIC DNA]</scope>
    <source>
        <strain evidence="3">JLT2012</strain>
    </source>
</reference>
<sequence>MGIAAPAAVLFLSSAAPAPHVADDVLMAEAPPSDFAEFGLFLDAAMTRPAPRVTPYELNSALFSDYADKARFLYVPVGKTIDYREEGVLGIPVGSALVKHFGFTRADGSMDMIETRILIHQADGWKAYPYVWDAEDRTATLKKAGARLDVVGQDDRGVKLALGWKVPNVNQCKGCHAVDGELTPIGPKARNLSGETGTRNDLEHLAALGLLSGLPGDPPHMPDWQDGHVPTDARARAYLDVNCAHCHNPAGPASNSGLFLSWETPSGPAIGIGKGPVAAGRGSGGRLVGIEPGDPDGSILLYRMDSTEPGVMMPELARTQRHDEAVDLMRAWIEEMTP</sequence>
<gene>
    <name evidence="2" type="ORF">B5C34_04035</name>
</gene>
<accession>A0A219B4G4</accession>
<dbReference type="Proteomes" id="UP000198462">
    <property type="component" value="Unassembled WGS sequence"/>
</dbReference>
<proteinExistence type="predicted"/>
<keyword evidence="3" id="KW-1185">Reference proteome</keyword>
<evidence type="ECO:0008006" key="4">
    <source>
        <dbReference type="Google" id="ProtNLM"/>
    </source>
</evidence>
<feature type="chain" id="PRO_5012578199" description="Cytochrome c domain-containing protein" evidence="1">
    <location>
        <begin position="23"/>
        <end position="338"/>
    </location>
</feature>
<evidence type="ECO:0000313" key="2">
    <source>
        <dbReference type="EMBL" id="OWV32699.1"/>
    </source>
</evidence>